<dbReference type="EMBL" id="CP000512">
    <property type="protein sequence ID" value="ABM33280.1"/>
    <property type="molecule type" value="Genomic_DNA"/>
</dbReference>
<dbReference type="Proteomes" id="UP000002596">
    <property type="component" value="Chromosome"/>
</dbReference>
<evidence type="ECO:0000313" key="1">
    <source>
        <dbReference type="EMBL" id="ABM33280.1"/>
    </source>
</evidence>
<reference evidence="1 2" key="1">
    <citation type="submission" date="2006-12" db="EMBL/GenBank/DDBJ databases">
        <title>Complete sequence of Acidovorax avenae subsp. citrulli AAC00-1.</title>
        <authorList>
            <consortium name="US DOE Joint Genome Institute"/>
            <person name="Copeland A."/>
            <person name="Lucas S."/>
            <person name="Lapidus A."/>
            <person name="Barry K."/>
            <person name="Detter J.C."/>
            <person name="Glavina del Rio T."/>
            <person name="Dalin E."/>
            <person name="Tice H."/>
            <person name="Pitluck S."/>
            <person name="Kiss H."/>
            <person name="Brettin T."/>
            <person name="Bruce D."/>
            <person name="Han C."/>
            <person name="Tapia R."/>
            <person name="Gilna P."/>
            <person name="Schmutz J."/>
            <person name="Larimer F."/>
            <person name="Land M."/>
            <person name="Hauser L."/>
            <person name="Kyrpides N."/>
            <person name="Kim E."/>
            <person name="Stahl D."/>
            <person name="Richardson P."/>
        </authorList>
    </citation>
    <scope>NUCLEOTIDE SEQUENCE [LARGE SCALE GENOMIC DNA]</scope>
    <source>
        <strain evidence="1 2">AAC00-1</strain>
    </source>
</reference>
<evidence type="ECO:0000313" key="2">
    <source>
        <dbReference type="Proteomes" id="UP000002596"/>
    </source>
</evidence>
<sequence>MMKEVDATEARYGYLVQLNAARGSGDVAAARLAELALQALCPELVGLDLCSCSGWTEGAKALLSQSPPGTALVDEACDGLVVLVQGQVVGLPRLTRAGECYLTEGGLPVLGREASPEHWDYERRCWEAHEPMHARDVLLFPHRTTVRFVEVA</sequence>
<dbReference type="AlphaFoldDB" id="A1TQP2"/>
<accession>A1TQP2</accession>
<dbReference type="KEGG" id="aav:Aave_2712"/>
<dbReference type="HOGENOM" id="CLU_1718342_0_0_4"/>
<gene>
    <name evidence="1" type="ordered locus">Aave_2712</name>
</gene>
<organism evidence="1 2">
    <name type="scientific">Paracidovorax citrulli (strain AAC00-1)</name>
    <name type="common">Acidovorax citrulli</name>
    <dbReference type="NCBI Taxonomy" id="397945"/>
    <lineage>
        <taxon>Bacteria</taxon>
        <taxon>Pseudomonadati</taxon>
        <taxon>Pseudomonadota</taxon>
        <taxon>Betaproteobacteria</taxon>
        <taxon>Burkholderiales</taxon>
        <taxon>Comamonadaceae</taxon>
        <taxon>Paracidovorax</taxon>
    </lineage>
</organism>
<protein>
    <submittedName>
        <fullName evidence="1">Uncharacterized protein</fullName>
    </submittedName>
</protein>
<proteinExistence type="predicted"/>
<name>A1TQP2_PARC0</name>